<sequence>MTILQSEMYKGNSKGLLRQHRMVGEFLECTYIEHKDPYSKDNDAEAYRPGTGNDRSKSRVVSLELIDTPLKITNTLECQESIIRSWIADINKTLKDNMFSVMEVRSWRHMIRSQSLSLEVDQMLTILENKNPDPLKKVKEAVAAFEKYTTELREAYLDFKNSEDKLKDASSDEERRTRAQVAVLNLGQKENKSLAKLTGIVRHNAKEIAEVKRIIEKLFPLLSSESCSNRILNGLELVQICFFLLNGLNILSVFEEQRLQSKFRRDMARRSLIYQNKIEEKTLLKYPRFSNAPNFKEISDFLWSSVKKSTDLKDGNKNKHEFIQKFDEIVGNFGIRCPYFLTSVSKSGDANGLKGREMFDQSIVKNCRLAWKEISSYLYKEGQIVPSAAIRQALKKSLNKHSTTVYIWPRNAVSLYKKIHNSAEFENSFDISNERKFISTCSETLNAEIGFGTVHSVSLDEIAIICFNFFNILEFYVEQYNYGQPEEMRKGGSHIRATNRHVNMKTLPSTIKAKALDLALSGTLDGVIDHPPFKPNDLDRAVVGILTENFVETCTQRLETVLGKASKYRISNPQEICKEARTILKNYNIMSQSPDIVEGSMDIFDQFNILDTSLELDINRGKSEELDSAGYSKLIQSKLDKLQQKSISYQSKDVGVSPIKQLDPVKAYNLIRKMHYDWMDQMKSDPRYKGFTDLELKNNSPWIKQIKLWHNLIAPELPEIKYAASYLNNRPSRFPLISGDKRGKQKRITPLEELLSEGIDPKYRARYSLVENGPFEEQEFYYDDQYEGYDENSVADELAKTREYFIKGKDGSYIKNRKGNYILNRNGSYTKVNRGKYKGYGGGGRTEHSDTEFYTSEGEMEYYSSPDQHREQIIAVPIGSSKKSYSNLIKLEGNKFVEGPHIDDGCKGEELPLRWGQRATVLFKNMMMNFKQVRYRGKSGPGGFVTIDDICYIMERDFKVKRNFFDDISKVNLMVCEGWFSAYLSELWPPFSMGNIGSQRIIPPDGVEPRFSELSNGIRVITSESKRRIATLGVIIKMGSRLESNNSLGSSRVLFNMILSPSQGFHNCFVDKLALNGLMLAGGWSREYTTFVLEYLKSQGADGSDDFFDGIFKFYKKKFNEEEMETAKRKTQEELMFESSDSNTKLNELLHSVAWRGDSLGASQVLSIDSVLKLNSSKLTGFRDAHFIPHNTIIIGIGIDHQQLVKQVMKSSRKFELPEKNTNVMGHSSYKTRSPRYVGGLVKDKIHGYGFTDSIVAFETDLNWKGRELVSLSVLQAYLGGGSSFSVGGPGKGMYSKLFLDVLNKFDWVESCNCFIHQYSDKGLFGIHVTSYPGYSLEAIKAIGKQLGEMKYINARELERAKNLVLSTIYSTYENKSHYMEEVSKQILSHSEYIELDELINCVKSIGIEDIKNVADSILHNGNKPTIIVAGADVDQIPDYNGASSIIYQQIRKESP</sequence>
<feature type="domain" description="Peptidase M16 N-terminal" evidence="3">
    <location>
        <begin position="1020"/>
        <end position="1163"/>
    </location>
</feature>
<comment type="function">
    <text evidence="1">Substrate recognition and binding subunit of the essential mitochondrial processing protease (MPP), which cleaves the mitochondrial sequence off newly imported precursors proteins.</text>
</comment>
<comment type="caution">
    <text evidence="5">The sequence shown here is derived from an EMBL/GenBank/DDBJ whole genome shotgun (WGS) entry which is preliminary data.</text>
</comment>
<dbReference type="InterPro" id="IPR007863">
    <property type="entry name" value="Peptidase_M16_C"/>
</dbReference>
<name>A0ABQ8PC27_9CRYT</name>
<dbReference type="Pfam" id="PF05193">
    <property type="entry name" value="Peptidase_M16_C"/>
    <property type="match status" value="1"/>
</dbReference>
<dbReference type="InterPro" id="IPR050361">
    <property type="entry name" value="MPP/UQCRC_Complex"/>
</dbReference>
<feature type="domain" description="Peptidase M16 C-terminal" evidence="4">
    <location>
        <begin position="1174"/>
        <end position="1363"/>
    </location>
</feature>
<dbReference type="InterPro" id="IPR011249">
    <property type="entry name" value="Metalloenz_LuxS/M16"/>
</dbReference>
<dbReference type="Pfam" id="PF00675">
    <property type="entry name" value="Peptidase_M16"/>
    <property type="match status" value="1"/>
</dbReference>
<accession>A0ABQ8PC27</accession>
<evidence type="ECO:0000259" key="4">
    <source>
        <dbReference type="Pfam" id="PF05193"/>
    </source>
</evidence>
<dbReference type="Gene3D" id="3.30.830.10">
    <property type="entry name" value="Metalloenzyme, LuxS/M16 peptidase-like"/>
    <property type="match status" value="2"/>
</dbReference>
<dbReference type="SUPFAM" id="SSF63411">
    <property type="entry name" value="LuxS/MPP-like metallohydrolase"/>
    <property type="match status" value="2"/>
</dbReference>
<evidence type="ECO:0000256" key="1">
    <source>
        <dbReference type="ARBA" id="ARBA00002123"/>
    </source>
</evidence>
<evidence type="ECO:0000259" key="3">
    <source>
        <dbReference type="Pfam" id="PF00675"/>
    </source>
</evidence>
<dbReference type="InterPro" id="IPR011765">
    <property type="entry name" value="Pept_M16_N"/>
</dbReference>
<evidence type="ECO:0000313" key="6">
    <source>
        <dbReference type="Proteomes" id="UP001071777"/>
    </source>
</evidence>
<comment type="similarity">
    <text evidence="2">Belongs to the peptidase M16 family.</text>
</comment>
<dbReference type="PANTHER" id="PTHR11851">
    <property type="entry name" value="METALLOPROTEASE"/>
    <property type="match status" value="1"/>
</dbReference>
<proteinExistence type="inferred from homology"/>
<evidence type="ECO:0000313" key="5">
    <source>
        <dbReference type="EMBL" id="KAJ1615506.1"/>
    </source>
</evidence>
<evidence type="ECO:0000256" key="2">
    <source>
        <dbReference type="ARBA" id="ARBA00007261"/>
    </source>
</evidence>
<gene>
    <name evidence="5" type="ORF">OJ252_69</name>
</gene>
<organism evidence="5 6">
    <name type="scientific">Cryptosporidium canis</name>
    <dbReference type="NCBI Taxonomy" id="195482"/>
    <lineage>
        <taxon>Eukaryota</taxon>
        <taxon>Sar</taxon>
        <taxon>Alveolata</taxon>
        <taxon>Apicomplexa</taxon>
        <taxon>Conoidasida</taxon>
        <taxon>Coccidia</taxon>
        <taxon>Eucoccidiorida</taxon>
        <taxon>Eimeriorina</taxon>
        <taxon>Cryptosporidiidae</taxon>
        <taxon>Cryptosporidium</taxon>
    </lineage>
</organism>
<reference evidence="5" key="1">
    <citation type="submission" date="2022-10" db="EMBL/GenBank/DDBJ databases">
        <title>Adaptive evolution leads to modifications in subtelomeric GC content in a zoonotic Cryptosporidium species.</title>
        <authorList>
            <person name="Li J."/>
            <person name="Feng Y."/>
            <person name="Xiao L."/>
        </authorList>
    </citation>
    <scope>NUCLEOTIDE SEQUENCE</scope>
    <source>
        <strain evidence="5">25894</strain>
    </source>
</reference>
<dbReference type="Proteomes" id="UP001071777">
    <property type="component" value="Unassembled WGS sequence"/>
</dbReference>
<dbReference type="EMBL" id="JAPCXB010000001">
    <property type="protein sequence ID" value="KAJ1615506.1"/>
    <property type="molecule type" value="Genomic_DNA"/>
</dbReference>
<dbReference type="PANTHER" id="PTHR11851:SF49">
    <property type="entry name" value="MITOCHONDRIAL-PROCESSING PEPTIDASE SUBUNIT ALPHA"/>
    <property type="match status" value="1"/>
</dbReference>
<protein>
    <submittedName>
        <fullName evidence="5">Large membrane associated channel</fullName>
    </submittedName>
</protein>
<keyword evidence="6" id="KW-1185">Reference proteome</keyword>